<accession>C0CRL9</accession>
<dbReference type="Proteomes" id="UP000003100">
    <property type="component" value="Unassembled WGS sequence"/>
</dbReference>
<comment type="caution">
    <text evidence="1">The sequence shown here is derived from an EMBL/GenBank/DDBJ whole genome shotgun (WGS) entry which is preliminary data.</text>
</comment>
<keyword evidence="2" id="KW-1185">Reference proteome</keyword>
<name>C0CRL9_BLAHS</name>
<proteinExistence type="predicted"/>
<dbReference type="PATRIC" id="fig|476272.21.peg.209"/>
<evidence type="ECO:0000313" key="1">
    <source>
        <dbReference type="EMBL" id="EEG47634.1"/>
    </source>
</evidence>
<sequence>MVFLCYKKNIIVLKRESSFPIHKRSAKEMHVVMRNFTEKRFAAEMKSC</sequence>
<gene>
    <name evidence="1" type="ORF">RUMHYD_03533</name>
</gene>
<evidence type="ECO:0000313" key="2">
    <source>
        <dbReference type="Proteomes" id="UP000003100"/>
    </source>
</evidence>
<organism evidence="1 2">
    <name type="scientific">Blautia hydrogenotrophica (strain DSM 10507 / JCM 14656 / S5a33)</name>
    <name type="common">Ruminococcus hydrogenotrophicus</name>
    <dbReference type="NCBI Taxonomy" id="476272"/>
    <lineage>
        <taxon>Bacteria</taxon>
        <taxon>Bacillati</taxon>
        <taxon>Bacillota</taxon>
        <taxon>Clostridia</taxon>
        <taxon>Lachnospirales</taxon>
        <taxon>Lachnospiraceae</taxon>
        <taxon>Blautia</taxon>
    </lineage>
</organism>
<dbReference type="HOGENOM" id="CLU_3150020_0_0_9"/>
<protein>
    <submittedName>
        <fullName evidence="1">Uncharacterized protein</fullName>
    </submittedName>
</protein>
<dbReference type="EMBL" id="ACBZ01000187">
    <property type="protein sequence ID" value="EEG47634.1"/>
    <property type="molecule type" value="Genomic_DNA"/>
</dbReference>
<reference evidence="1 2" key="1">
    <citation type="submission" date="2009-01" db="EMBL/GenBank/DDBJ databases">
        <authorList>
            <person name="Fulton L."/>
            <person name="Clifton S."/>
            <person name="Fulton B."/>
            <person name="Xu J."/>
            <person name="Minx P."/>
            <person name="Pepin K.H."/>
            <person name="Johnson M."/>
            <person name="Bhonagiri V."/>
            <person name="Nash W.E."/>
            <person name="Mardis E.R."/>
            <person name="Wilson R.K."/>
        </authorList>
    </citation>
    <scope>NUCLEOTIDE SEQUENCE [LARGE SCALE GENOMIC DNA]</scope>
    <source>
        <strain evidence="2">DSM 10507 / JCM 14656 / S5a33</strain>
    </source>
</reference>
<dbReference type="AlphaFoldDB" id="C0CRL9"/>
<reference evidence="1 2" key="2">
    <citation type="submission" date="2009-02" db="EMBL/GenBank/DDBJ databases">
        <title>Draft genome sequence of Blautia hydrogenotrophica DSM 10507 (Ruminococcus hydrogenotrophicus DSM 10507).</title>
        <authorList>
            <person name="Sudarsanam P."/>
            <person name="Ley R."/>
            <person name="Guruge J."/>
            <person name="Turnbaugh P.J."/>
            <person name="Mahowald M."/>
            <person name="Liep D."/>
            <person name="Gordon J."/>
        </authorList>
    </citation>
    <scope>NUCLEOTIDE SEQUENCE [LARGE SCALE GENOMIC DNA]</scope>
    <source>
        <strain evidence="2">DSM 10507 / JCM 14656 / S5a33</strain>
    </source>
</reference>